<dbReference type="OrthoDB" id="1807877at2"/>
<sequence length="174" mass="19953">MVQLSDIMDALSSATTGQRQSKLYAGEAHILWETLQQRYDYYEFSQIVINNISDSEFKILASKGVGDTMRTQINRLEDLLNTFGIPLPKRPPETVIESGETDVWRDDTIFNLLLMGIQNFLGVHLRGVKLFVSDGLRNLYNEFMVEELKVHDNLVKYGKLKGWLPSPPAYRQRA</sequence>
<evidence type="ECO:0000313" key="2">
    <source>
        <dbReference type="Proteomes" id="UP000008544"/>
    </source>
</evidence>
<dbReference type="KEGG" id="dau:Daud_1335"/>
<protein>
    <recommendedName>
        <fullName evidence="3">DUF3231 family protein</fullName>
    </recommendedName>
</protein>
<dbReference type="HOGENOM" id="CLU_1537598_0_0_9"/>
<keyword evidence="2" id="KW-1185">Reference proteome</keyword>
<dbReference type="Gene3D" id="1.20.1260.10">
    <property type="match status" value="1"/>
</dbReference>
<organism evidence="1 2">
    <name type="scientific">Desulforudis audaxviator (strain MP104C)</name>
    <dbReference type="NCBI Taxonomy" id="477974"/>
    <lineage>
        <taxon>Bacteria</taxon>
        <taxon>Bacillati</taxon>
        <taxon>Bacillota</taxon>
        <taxon>Clostridia</taxon>
        <taxon>Thermoanaerobacterales</taxon>
        <taxon>Candidatus Desulforudaceae</taxon>
        <taxon>Candidatus Desulforudis</taxon>
    </lineage>
</organism>
<gene>
    <name evidence="1" type="ordered locus">Daud_1335</name>
</gene>
<dbReference type="eggNOG" id="COG5577">
    <property type="taxonomic scope" value="Bacteria"/>
</dbReference>
<dbReference type="STRING" id="477974.Daud_1335"/>
<dbReference type="EMBL" id="CP000860">
    <property type="protein sequence ID" value="ACA59844.1"/>
    <property type="molecule type" value="Genomic_DNA"/>
</dbReference>
<dbReference type="InterPro" id="IPR012347">
    <property type="entry name" value="Ferritin-like"/>
</dbReference>
<dbReference type="Pfam" id="PF11553">
    <property type="entry name" value="DUF3231"/>
    <property type="match status" value="1"/>
</dbReference>
<dbReference type="Proteomes" id="UP000008544">
    <property type="component" value="Chromosome"/>
</dbReference>
<name>B1I4J6_DESAP</name>
<dbReference type="AlphaFoldDB" id="B1I4J6"/>
<dbReference type="InterPro" id="IPR021617">
    <property type="entry name" value="DUF3231"/>
</dbReference>
<evidence type="ECO:0008006" key="3">
    <source>
        <dbReference type="Google" id="ProtNLM"/>
    </source>
</evidence>
<dbReference type="RefSeq" id="WP_012302429.1">
    <property type="nucleotide sequence ID" value="NC_010424.1"/>
</dbReference>
<proteinExistence type="predicted"/>
<reference evidence="1 2" key="2">
    <citation type="journal article" date="2008" name="Science">
        <title>Environmental genomics reveals a single-species ecosystem deep within Earth.</title>
        <authorList>
            <person name="Chivian D."/>
            <person name="Brodie E.L."/>
            <person name="Alm E.J."/>
            <person name="Culley D.E."/>
            <person name="Dehal P.S."/>
            <person name="Desantis T.Z."/>
            <person name="Gihring T.M."/>
            <person name="Lapidus A."/>
            <person name="Lin L.H."/>
            <person name="Lowry S.R."/>
            <person name="Moser D.P."/>
            <person name="Richardson P.M."/>
            <person name="Southam G."/>
            <person name="Wanger G."/>
            <person name="Pratt L.M."/>
            <person name="Andersen G.L."/>
            <person name="Hazen T.C."/>
            <person name="Brockman F.J."/>
            <person name="Arkin A.P."/>
            <person name="Onstott T.C."/>
        </authorList>
    </citation>
    <scope>NUCLEOTIDE SEQUENCE [LARGE SCALE GENOMIC DNA]</scope>
    <source>
        <strain evidence="1 2">MP104C</strain>
    </source>
</reference>
<evidence type="ECO:0000313" key="1">
    <source>
        <dbReference type="EMBL" id="ACA59844.1"/>
    </source>
</evidence>
<accession>B1I4J6</accession>
<reference evidence="2" key="1">
    <citation type="submission" date="2007-10" db="EMBL/GenBank/DDBJ databases">
        <title>Complete sequence of chromosome of Desulforudis audaxviator MP104C.</title>
        <authorList>
            <person name="Copeland A."/>
            <person name="Lucas S."/>
            <person name="Lapidus A."/>
            <person name="Barry K."/>
            <person name="Glavina del Rio T."/>
            <person name="Dalin E."/>
            <person name="Tice H."/>
            <person name="Bruce D."/>
            <person name="Pitluck S."/>
            <person name="Lowry S.R."/>
            <person name="Larimer F."/>
            <person name="Land M.L."/>
            <person name="Hauser L."/>
            <person name="Kyrpides N."/>
            <person name="Ivanova N.N."/>
            <person name="Richardson P."/>
        </authorList>
    </citation>
    <scope>NUCLEOTIDE SEQUENCE [LARGE SCALE GENOMIC DNA]</scope>
    <source>
        <strain evidence="2">MP104C</strain>
    </source>
</reference>